<dbReference type="EC" id="2.7.8.8" evidence="4"/>
<evidence type="ECO:0000256" key="16">
    <source>
        <dbReference type="ARBA" id="ARBA00060701"/>
    </source>
</evidence>
<evidence type="ECO:0000256" key="2">
    <source>
        <dbReference type="ARBA" id="ARBA00004477"/>
    </source>
</evidence>
<keyword evidence="6" id="KW-0444">Lipid biosynthesis</keyword>
<evidence type="ECO:0000313" key="19">
    <source>
        <dbReference type="EMBL" id="KDN41334.1"/>
    </source>
</evidence>
<keyword evidence="14" id="KW-1208">Phospholipid metabolism</keyword>
<organism evidence="19 20">
    <name type="scientific">Tilletiaria anomala (strain ATCC 24038 / CBS 436.72 / UBC 951)</name>
    <dbReference type="NCBI Taxonomy" id="1037660"/>
    <lineage>
        <taxon>Eukaryota</taxon>
        <taxon>Fungi</taxon>
        <taxon>Dikarya</taxon>
        <taxon>Basidiomycota</taxon>
        <taxon>Ustilaginomycotina</taxon>
        <taxon>Exobasidiomycetes</taxon>
        <taxon>Georgefischeriales</taxon>
        <taxon>Tilletiariaceae</taxon>
        <taxon>Tilletiaria</taxon>
    </lineage>
</organism>
<evidence type="ECO:0000313" key="20">
    <source>
        <dbReference type="Proteomes" id="UP000027361"/>
    </source>
</evidence>
<comment type="caution">
    <text evidence="19">The sequence shown here is derived from an EMBL/GenBank/DDBJ whole genome shotgun (WGS) entry which is preliminary data.</text>
</comment>
<evidence type="ECO:0000256" key="3">
    <source>
        <dbReference type="ARBA" id="ARBA00005189"/>
    </source>
</evidence>
<dbReference type="OrthoDB" id="448573at2759"/>
<evidence type="ECO:0000256" key="7">
    <source>
        <dbReference type="ARBA" id="ARBA00022679"/>
    </source>
</evidence>
<accession>A0A066VRE7</accession>
<dbReference type="PANTHER" id="PTHR14269">
    <property type="entry name" value="CDP-DIACYLGLYCEROL--GLYCEROL-3-PHOSPHATE 3-PHOSPHATIDYLTRANSFERASE-RELATED"/>
    <property type="match status" value="1"/>
</dbReference>
<dbReference type="STRING" id="1037660.A0A066VRE7"/>
<proteinExistence type="inferred from homology"/>
<evidence type="ECO:0000256" key="12">
    <source>
        <dbReference type="ARBA" id="ARBA00023136"/>
    </source>
</evidence>
<keyword evidence="9" id="KW-0256">Endoplasmic reticulum</keyword>
<dbReference type="PROSITE" id="PS00379">
    <property type="entry name" value="CDP_ALCOHOL_P_TRANSF"/>
    <property type="match status" value="1"/>
</dbReference>
<dbReference type="GO" id="GO:0005789">
    <property type="term" value="C:endoplasmic reticulum membrane"/>
    <property type="evidence" value="ECO:0007669"/>
    <property type="project" value="UniProtKB-SubCell"/>
</dbReference>
<evidence type="ECO:0000256" key="14">
    <source>
        <dbReference type="ARBA" id="ARBA00023264"/>
    </source>
</evidence>
<evidence type="ECO:0000256" key="5">
    <source>
        <dbReference type="ARBA" id="ARBA00017171"/>
    </source>
</evidence>
<keyword evidence="8" id="KW-0812">Transmembrane</keyword>
<keyword evidence="10" id="KW-1133">Transmembrane helix</keyword>
<evidence type="ECO:0000256" key="18">
    <source>
        <dbReference type="SAM" id="MobiDB-lite"/>
    </source>
</evidence>
<dbReference type="AlphaFoldDB" id="A0A066VRE7"/>
<comment type="catalytic activity">
    <reaction evidence="1">
        <text>a CDP-1,2-diacyl-sn-glycerol + L-serine = a 1,2-diacyl-sn-glycero-3-phospho-L-serine + CMP + H(+)</text>
        <dbReference type="Rhea" id="RHEA:16913"/>
        <dbReference type="ChEBI" id="CHEBI:15378"/>
        <dbReference type="ChEBI" id="CHEBI:33384"/>
        <dbReference type="ChEBI" id="CHEBI:57262"/>
        <dbReference type="ChEBI" id="CHEBI:58332"/>
        <dbReference type="ChEBI" id="CHEBI:60377"/>
        <dbReference type="EC" id="2.7.8.8"/>
    </reaction>
</comment>
<protein>
    <recommendedName>
        <fullName evidence="5">CDP-diacylglycerol--serine O-phosphatidyltransferase</fullName>
        <ecNumber evidence="4">2.7.8.8</ecNumber>
    </recommendedName>
    <alternativeName>
        <fullName evidence="15">Phosphatidylserine synthase</fullName>
    </alternativeName>
</protein>
<keyword evidence="13" id="KW-0594">Phospholipid biosynthesis</keyword>
<dbReference type="InterPro" id="IPR048254">
    <property type="entry name" value="CDP_ALCOHOL_P_TRANSF_CS"/>
</dbReference>
<evidence type="ECO:0000256" key="6">
    <source>
        <dbReference type="ARBA" id="ARBA00022516"/>
    </source>
</evidence>
<evidence type="ECO:0000256" key="4">
    <source>
        <dbReference type="ARBA" id="ARBA00013174"/>
    </source>
</evidence>
<dbReference type="InterPro" id="IPR000462">
    <property type="entry name" value="CDP-OH_P_trans"/>
</dbReference>
<comment type="similarity">
    <text evidence="17">Belongs to the CDP-alcohol phosphatidyltransferase class-I family.</text>
</comment>
<keyword evidence="7 17" id="KW-0808">Transferase</keyword>
<evidence type="ECO:0000256" key="9">
    <source>
        <dbReference type="ARBA" id="ARBA00022824"/>
    </source>
</evidence>
<feature type="compositionally biased region" description="Polar residues" evidence="18">
    <location>
        <begin position="33"/>
        <end position="58"/>
    </location>
</feature>
<evidence type="ECO:0000256" key="1">
    <source>
        <dbReference type="ARBA" id="ARBA00000287"/>
    </source>
</evidence>
<dbReference type="FunFam" id="1.20.120.1760:FF:000022">
    <property type="entry name" value="CDP-diacylglycerol--serine O-phosphatidyltransferase"/>
    <property type="match status" value="1"/>
</dbReference>
<evidence type="ECO:0000256" key="8">
    <source>
        <dbReference type="ARBA" id="ARBA00022692"/>
    </source>
</evidence>
<keyword evidence="11" id="KW-0443">Lipid metabolism</keyword>
<evidence type="ECO:0000256" key="11">
    <source>
        <dbReference type="ARBA" id="ARBA00023098"/>
    </source>
</evidence>
<dbReference type="Gene3D" id="1.20.120.1760">
    <property type="match status" value="1"/>
</dbReference>
<dbReference type="RefSeq" id="XP_013241689.1">
    <property type="nucleotide sequence ID" value="XM_013386235.1"/>
</dbReference>
<evidence type="ECO:0000256" key="13">
    <source>
        <dbReference type="ARBA" id="ARBA00023209"/>
    </source>
</evidence>
<comment type="pathway">
    <text evidence="16">Phospholipid metabolism; phosphatidylethanolamine biosynthesis; phosphatidylethanolamine from CDP-diacylglycerol: step 1/2.</text>
</comment>
<dbReference type="Proteomes" id="UP000027361">
    <property type="component" value="Unassembled WGS sequence"/>
</dbReference>
<evidence type="ECO:0000256" key="10">
    <source>
        <dbReference type="ARBA" id="ARBA00022989"/>
    </source>
</evidence>
<dbReference type="Pfam" id="PF01066">
    <property type="entry name" value="CDP-OH_P_transf"/>
    <property type="match status" value="1"/>
</dbReference>
<dbReference type="EMBL" id="JMSN01000081">
    <property type="protein sequence ID" value="KDN41334.1"/>
    <property type="molecule type" value="Genomic_DNA"/>
</dbReference>
<dbReference type="HOGENOM" id="CLU_049944_0_0_1"/>
<name>A0A066VRE7_TILAU</name>
<dbReference type="GeneID" id="25261883"/>
<feature type="region of interest" description="Disordered" evidence="18">
    <location>
        <begin position="33"/>
        <end position="64"/>
    </location>
</feature>
<gene>
    <name evidence="19" type="ORF">K437DRAFT_178426</name>
</gene>
<sequence>MPGTIPTITDPAIVISATTSQAPAPLFAASGIHESQQQRTHESSATGIGATPTQTALPLSTAPAEQKSISKAALSASSLEAEAPAAGVGAASLPPSHPAAGVSSLVAQPSANSAFAPSNQPARVTSEMSQVKTGSVAAAPKKPLADKGKKAKGVGVKKEPDLVQFVERDGHFSLVRNFHLADAFTLMNGFCGAQSLFHSARYLLTSDPRHAWFALWFPLFGAIFDMLDGKVARWRRSSSMLGQELDSLADSLSFGAAPAFAAFTLGLRLPFDTLLLTVFVCAGIARLARFNVTTAAVPHDASGKAKYFEGLPIPSSLVLVGGMAVCLLLGRVEAGALSVPSSPATPSVFNPPDGAYRFYGLLARYLPAPASASSAVPLGTFRLDATAHAARALGATLGSGGLGVLTPQSVVTWSSCAALEGHWLSLLWLVWAMAMVSKTLRVPKP</sequence>
<comment type="pathway">
    <text evidence="3">Lipid metabolism.</text>
</comment>
<keyword evidence="20" id="KW-1185">Reference proteome</keyword>
<dbReference type="InParanoid" id="A0A066VRE7"/>
<dbReference type="InterPro" id="IPR043130">
    <property type="entry name" value="CDP-OH_PTrfase_TM_dom"/>
</dbReference>
<dbReference type="InterPro" id="IPR050324">
    <property type="entry name" value="CDP-alcohol_PTase-I"/>
</dbReference>
<keyword evidence="12" id="KW-0472">Membrane</keyword>
<reference evidence="19 20" key="1">
    <citation type="submission" date="2014-05" db="EMBL/GenBank/DDBJ databases">
        <title>Draft genome sequence of a rare smut relative, Tilletiaria anomala UBC 951.</title>
        <authorList>
            <consortium name="DOE Joint Genome Institute"/>
            <person name="Toome M."/>
            <person name="Kuo A."/>
            <person name="Henrissat B."/>
            <person name="Lipzen A."/>
            <person name="Tritt A."/>
            <person name="Yoshinaga Y."/>
            <person name="Zane M."/>
            <person name="Barry K."/>
            <person name="Grigoriev I.V."/>
            <person name="Spatafora J.W."/>
            <person name="Aimea M.C."/>
        </authorList>
    </citation>
    <scope>NUCLEOTIDE SEQUENCE [LARGE SCALE GENOMIC DNA]</scope>
    <source>
        <strain evidence="19 20">UBC 951</strain>
    </source>
</reference>
<comment type="subcellular location">
    <subcellularLocation>
        <location evidence="2">Endoplasmic reticulum membrane</location>
        <topology evidence="2">Multi-pass membrane protein</topology>
    </subcellularLocation>
</comment>
<dbReference type="GO" id="GO:0003882">
    <property type="term" value="F:CDP-diacylglycerol-serine O-phosphatidyltransferase activity"/>
    <property type="evidence" value="ECO:0007669"/>
    <property type="project" value="UniProtKB-EC"/>
</dbReference>
<evidence type="ECO:0000256" key="15">
    <source>
        <dbReference type="ARBA" id="ARBA00032361"/>
    </source>
</evidence>
<evidence type="ECO:0000256" key="17">
    <source>
        <dbReference type="RuleBase" id="RU003750"/>
    </source>
</evidence>
<dbReference type="GO" id="GO:0006659">
    <property type="term" value="P:phosphatidylserine biosynthetic process"/>
    <property type="evidence" value="ECO:0007669"/>
    <property type="project" value="UniProtKB-ARBA"/>
</dbReference>
<dbReference type="PANTHER" id="PTHR14269:SF61">
    <property type="entry name" value="CDP-DIACYLGLYCEROL--SERINE O-PHOSPHATIDYLTRANSFERASE"/>
    <property type="match status" value="1"/>
</dbReference>